<dbReference type="Proteomes" id="UP000000600">
    <property type="component" value="Unassembled WGS sequence"/>
</dbReference>
<evidence type="ECO:0008006" key="3">
    <source>
        <dbReference type="Google" id="ProtNLM"/>
    </source>
</evidence>
<evidence type="ECO:0000313" key="1">
    <source>
        <dbReference type="EMBL" id="CAK70325.1"/>
    </source>
</evidence>
<gene>
    <name evidence="1" type="ORF">GSPATT00038427001</name>
</gene>
<organism evidence="1 2">
    <name type="scientific">Paramecium tetraurelia</name>
    <dbReference type="NCBI Taxonomy" id="5888"/>
    <lineage>
        <taxon>Eukaryota</taxon>
        <taxon>Sar</taxon>
        <taxon>Alveolata</taxon>
        <taxon>Ciliophora</taxon>
        <taxon>Intramacronucleata</taxon>
        <taxon>Oligohymenophorea</taxon>
        <taxon>Peniculida</taxon>
        <taxon>Parameciidae</taxon>
        <taxon>Paramecium</taxon>
    </lineage>
</organism>
<dbReference type="AlphaFoldDB" id="A0CHQ8"/>
<evidence type="ECO:0000313" key="2">
    <source>
        <dbReference type="Proteomes" id="UP000000600"/>
    </source>
</evidence>
<sequence length="685" mass="78864">MGCYHDQKKSQCVSLLISTDNETNINLQEIQKANQYLSTVSCFDKSLGLNRIICGSITTKNVFCRWQQNSCKFMKKEAIANIPCTDLKYANPSTCAQVKYNNEFCRYFKEEKGCTNQLKGEMNCIDLGLNTISCKQAKENCYFDNDRCQSIGEISTQITPEVQIILEKLTCQSNFPTIMICLEIQTKGQLCQWSIMYQQCRDILVLPNKKCSDFSSFQVNVNVCASITMENPNNIIFGMEQSFEGQNPGYCEYDRTKKICKVKTKDCTSECCTENEEIGINVHSCSRFSSKNPGVYCYFKDFRCQQLTNQNVDISNPNNVKSYYNEKKFNCAQMNKNSCHMIDWVNFLNLLLQWICLYLIEFTKPSSILNIYACLAIEAVNSINLSQKYFEYNQEGKNCKLLLQPYPLYQTCESVTGNSNICLGLTSNLYCKWNKELLKCVTITEDQQQEILTCNEYQNIKSCLENQYSACQFSLAQDKCINAPLDQDCSYFNTTGKVSRKTCSLITKSGQICEFQDNYCVVSNKSIEGCNLDGINKRGCFKNTKGNCRWDDVSGQCYENKTVLQELELTKQPCMWNDDQYQCVYFNQMTKDQYLEQNPKNQYNQWACTLIVGAGYTFDADNHKCKLLDNTQNFGCSDIQMNNYACQFLTKGSNCYFDQNEKTLQNVKFSIWESNNLLIQICHKY</sequence>
<dbReference type="RefSeq" id="XP_001437722.1">
    <property type="nucleotide sequence ID" value="XM_001437685.1"/>
</dbReference>
<protein>
    <recommendedName>
        <fullName evidence="3">Transmembrane protein</fullName>
    </recommendedName>
</protein>
<name>A0CHQ8_PARTE</name>
<dbReference type="GeneID" id="5023507"/>
<dbReference type="KEGG" id="ptm:GSPATT00038427001"/>
<dbReference type="InParanoid" id="A0CHQ8"/>
<reference evidence="1 2" key="1">
    <citation type="journal article" date="2006" name="Nature">
        <title>Global trends of whole-genome duplications revealed by the ciliate Paramecium tetraurelia.</title>
        <authorList>
            <consortium name="Genoscope"/>
            <person name="Aury J.-M."/>
            <person name="Jaillon O."/>
            <person name="Duret L."/>
            <person name="Noel B."/>
            <person name="Jubin C."/>
            <person name="Porcel B.M."/>
            <person name="Segurens B."/>
            <person name="Daubin V."/>
            <person name="Anthouard V."/>
            <person name="Aiach N."/>
            <person name="Arnaiz O."/>
            <person name="Billaut A."/>
            <person name="Beisson J."/>
            <person name="Blanc I."/>
            <person name="Bouhouche K."/>
            <person name="Camara F."/>
            <person name="Duharcourt S."/>
            <person name="Guigo R."/>
            <person name="Gogendeau D."/>
            <person name="Katinka M."/>
            <person name="Keller A.-M."/>
            <person name="Kissmehl R."/>
            <person name="Klotz C."/>
            <person name="Koll F."/>
            <person name="Le Moue A."/>
            <person name="Lepere C."/>
            <person name="Malinsky S."/>
            <person name="Nowacki M."/>
            <person name="Nowak J.K."/>
            <person name="Plattner H."/>
            <person name="Poulain J."/>
            <person name="Ruiz F."/>
            <person name="Serrano V."/>
            <person name="Zagulski M."/>
            <person name="Dessen P."/>
            <person name="Betermier M."/>
            <person name="Weissenbach J."/>
            <person name="Scarpelli C."/>
            <person name="Schachter V."/>
            <person name="Sperling L."/>
            <person name="Meyer E."/>
            <person name="Cohen J."/>
            <person name="Wincker P."/>
        </authorList>
    </citation>
    <scope>NUCLEOTIDE SEQUENCE [LARGE SCALE GENOMIC DNA]</scope>
    <source>
        <strain evidence="1 2">Stock d4-2</strain>
    </source>
</reference>
<proteinExistence type="predicted"/>
<dbReference type="EMBL" id="CT868078">
    <property type="protein sequence ID" value="CAK70325.1"/>
    <property type="molecule type" value="Genomic_DNA"/>
</dbReference>
<dbReference type="HOGENOM" id="CLU_401986_0_0_1"/>
<keyword evidence="2" id="KW-1185">Reference proteome</keyword>
<accession>A0CHQ8</accession>